<dbReference type="AlphaFoldDB" id="A0A6A7RXY6"/>
<feature type="non-terminal residue" evidence="1">
    <location>
        <position position="125"/>
    </location>
</feature>
<sequence>TGIDLHTVADGRLVQRLRHDPRRRSGLAGNEVTALLRDQAGLIWVGGFGVGLQRHDPNNQSIWLRGADAQVGSPFSQADVRSLLQVDNGEIWAATNRGGVAVMDTLLRVPGALWPRTPKQALAAS</sequence>
<protein>
    <recommendedName>
        <fullName evidence="3">Hybrid sensor histidine kinase/response regulator</fullName>
    </recommendedName>
</protein>
<proteinExistence type="predicted"/>
<gene>
    <name evidence="1" type="ORF">CRU78_15235</name>
</gene>
<dbReference type="Proteomes" id="UP000342300">
    <property type="component" value="Unassembled WGS sequence"/>
</dbReference>
<evidence type="ECO:0000313" key="2">
    <source>
        <dbReference type="Proteomes" id="UP000342300"/>
    </source>
</evidence>
<name>A0A6A7RXY6_9PROT</name>
<dbReference type="InterPro" id="IPR011110">
    <property type="entry name" value="Reg_prop"/>
</dbReference>
<dbReference type="Pfam" id="PF07494">
    <property type="entry name" value="Reg_prop"/>
    <property type="match status" value="1"/>
</dbReference>
<accession>A0A6A7RXY6</accession>
<evidence type="ECO:0008006" key="3">
    <source>
        <dbReference type="Google" id="ProtNLM"/>
    </source>
</evidence>
<organism evidence="1 2">
    <name type="scientific">Candidatus Accumulibacter phosphatis</name>
    <dbReference type="NCBI Taxonomy" id="327160"/>
    <lineage>
        <taxon>Bacteria</taxon>
        <taxon>Pseudomonadati</taxon>
        <taxon>Pseudomonadota</taxon>
        <taxon>Betaproteobacteria</taxon>
        <taxon>Candidatus Accumulibacter</taxon>
    </lineage>
</organism>
<dbReference type="InterPro" id="IPR015943">
    <property type="entry name" value="WD40/YVTN_repeat-like_dom_sf"/>
</dbReference>
<dbReference type="EMBL" id="PDHS01000379">
    <property type="protein sequence ID" value="MQM31792.1"/>
    <property type="molecule type" value="Genomic_DNA"/>
</dbReference>
<evidence type="ECO:0000313" key="1">
    <source>
        <dbReference type="EMBL" id="MQM31792.1"/>
    </source>
</evidence>
<reference evidence="1 2" key="1">
    <citation type="submission" date="2017-09" db="EMBL/GenBank/DDBJ databases">
        <title>Metagenomic Analysis Reveals Denitrifying Candidatus Accumulibacter and Flanking Population as a Source of N2O.</title>
        <authorList>
            <person name="Gao H."/>
            <person name="Mao Y."/>
            <person name="Zhao X."/>
            <person name="Liu W.-T."/>
            <person name="Zhang T."/>
            <person name="Wells G."/>
        </authorList>
    </citation>
    <scope>NUCLEOTIDE SEQUENCE [LARGE SCALE GENOMIC DNA]</scope>
    <source>
        <strain evidence="1">CANDO_2_IC</strain>
    </source>
</reference>
<comment type="caution">
    <text evidence="1">The sequence shown here is derived from an EMBL/GenBank/DDBJ whole genome shotgun (WGS) entry which is preliminary data.</text>
</comment>
<dbReference type="Gene3D" id="2.130.10.10">
    <property type="entry name" value="YVTN repeat-like/Quinoprotein amine dehydrogenase"/>
    <property type="match status" value="1"/>
</dbReference>
<feature type="non-terminal residue" evidence="1">
    <location>
        <position position="1"/>
    </location>
</feature>